<accession>A0A9P5PPC3</accession>
<dbReference type="OrthoDB" id="2895477at2759"/>
<keyword evidence="2" id="KW-1185">Reference proteome</keyword>
<evidence type="ECO:0000313" key="1">
    <source>
        <dbReference type="EMBL" id="KAF9069644.1"/>
    </source>
</evidence>
<dbReference type="EMBL" id="JADNRY010000048">
    <property type="protein sequence ID" value="KAF9069644.1"/>
    <property type="molecule type" value="Genomic_DNA"/>
</dbReference>
<comment type="caution">
    <text evidence="1">The sequence shown here is derived from an EMBL/GenBank/DDBJ whole genome shotgun (WGS) entry which is preliminary data.</text>
</comment>
<evidence type="ECO:0000313" key="2">
    <source>
        <dbReference type="Proteomes" id="UP000772434"/>
    </source>
</evidence>
<organism evidence="1 2">
    <name type="scientific">Rhodocollybia butyracea</name>
    <dbReference type="NCBI Taxonomy" id="206335"/>
    <lineage>
        <taxon>Eukaryota</taxon>
        <taxon>Fungi</taxon>
        <taxon>Dikarya</taxon>
        <taxon>Basidiomycota</taxon>
        <taxon>Agaricomycotina</taxon>
        <taxon>Agaricomycetes</taxon>
        <taxon>Agaricomycetidae</taxon>
        <taxon>Agaricales</taxon>
        <taxon>Marasmiineae</taxon>
        <taxon>Omphalotaceae</taxon>
        <taxon>Rhodocollybia</taxon>
    </lineage>
</organism>
<gene>
    <name evidence="1" type="ORF">BDP27DRAFT_682405</name>
</gene>
<dbReference type="Proteomes" id="UP000772434">
    <property type="component" value="Unassembled WGS sequence"/>
</dbReference>
<sequence>MQRSYHPRLSLNLQSLCLNPDILSAQVITPDTPNPSSLVVDVSTSPKPTNTMHSRRKTYAGDFAIATRGAINDYQERIALLESQNSRISGELDATRNALVDEREERKLERQSVIMTARQVYLLRAGLTVILANSPKFSMSANCAWKSWIRSRKFAHRI</sequence>
<reference evidence="1" key="1">
    <citation type="submission" date="2020-11" db="EMBL/GenBank/DDBJ databases">
        <authorList>
            <consortium name="DOE Joint Genome Institute"/>
            <person name="Ahrendt S."/>
            <person name="Riley R."/>
            <person name="Andreopoulos W."/>
            <person name="Labutti K."/>
            <person name="Pangilinan J."/>
            <person name="Ruiz-Duenas F.J."/>
            <person name="Barrasa J.M."/>
            <person name="Sanchez-Garcia M."/>
            <person name="Camarero S."/>
            <person name="Miyauchi S."/>
            <person name="Serrano A."/>
            <person name="Linde D."/>
            <person name="Babiker R."/>
            <person name="Drula E."/>
            <person name="Ayuso-Fernandez I."/>
            <person name="Pacheco R."/>
            <person name="Padilla G."/>
            <person name="Ferreira P."/>
            <person name="Barriuso J."/>
            <person name="Kellner H."/>
            <person name="Castanera R."/>
            <person name="Alfaro M."/>
            <person name="Ramirez L."/>
            <person name="Pisabarro A.G."/>
            <person name="Kuo A."/>
            <person name="Tritt A."/>
            <person name="Lipzen A."/>
            <person name="He G."/>
            <person name="Yan M."/>
            <person name="Ng V."/>
            <person name="Cullen D."/>
            <person name="Martin F."/>
            <person name="Rosso M.-N."/>
            <person name="Henrissat B."/>
            <person name="Hibbett D."/>
            <person name="Martinez A.T."/>
            <person name="Grigoriev I.V."/>
        </authorList>
    </citation>
    <scope>NUCLEOTIDE SEQUENCE</scope>
    <source>
        <strain evidence="1">AH 40177</strain>
    </source>
</reference>
<name>A0A9P5PPC3_9AGAR</name>
<proteinExistence type="predicted"/>
<dbReference type="AlphaFoldDB" id="A0A9P5PPC3"/>
<protein>
    <submittedName>
        <fullName evidence="1">Uncharacterized protein</fullName>
    </submittedName>
</protein>